<keyword evidence="3" id="KW-1185">Reference proteome</keyword>
<reference evidence="2 3" key="1">
    <citation type="journal article" date="2010" name="Proc. Natl. Acad. Sci. U.S.A.">
        <title>Insights into evolution of multicellular fungi from the assembled chromosomes of the mushroom Coprinopsis cinerea (Coprinus cinereus).</title>
        <authorList>
            <person name="Stajich J.E."/>
            <person name="Wilke S.K."/>
            <person name="Ahren D."/>
            <person name="Au C.H."/>
            <person name="Birren B.W."/>
            <person name="Borodovsky M."/>
            <person name="Burns C."/>
            <person name="Canback B."/>
            <person name="Casselton L.A."/>
            <person name="Cheng C.K."/>
            <person name="Deng J."/>
            <person name="Dietrich F.S."/>
            <person name="Fargo D.C."/>
            <person name="Farman M.L."/>
            <person name="Gathman A.C."/>
            <person name="Goldberg J."/>
            <person name="Guigo R."/>
            <person name="Hoegger P.J."/>
            <person name="Hooker J.B."/>
            <person name="Huggins A."/>
            <person name="James T.Y."/>
            <person name="Kamada T."/>
            <person name="Kilaru S."/>
            <person name="Kodira C."/>
            <person name="Kues U."/>
            <person name="Kupfer D."/>
            <person name="Kwan H.S."/>
            <person name="Lomsadze A."/>
            <person name="Li W."/>
            <person name="Lilly W.W."/>
            <person name="Ma L.J."/>
            <person name="Mackey A.J."/>
            <person name="Manning G."/>
            <person name="Martin F."/>
            <person name="Muraguchi H."/>
            <person name="Natvig D.O."/>
            <person name="Palmerini H."/>
            <person name="Ramesh M.A."/>
            <person name="Rehmeyer C.J."/>
            <person name="Roe B.A."/>
            <person name="Shenoy N."/>
            <person name="Stanke M."/>
            <person name="Ter-Hovhannisyan V."/>
            <person name="Tunlid A."/>
            <person name="Velagapudi R."/>
            <person name="Vision T.J."/>
            <person name="Zeng Q."/>
            <person name="Zolan M.E."/>
            <person name="Pukkila P.J."/>
        </authorList>
    </citation>
    <scope>NUCLEOTIDE SEQUENCE [LARGE SCALE GENOMIC DNA]</scope>
    <source>
        <strain evidence="3">Okayama-7 / 130 / ATCC MYA-4618 / FGSC 9003</strain>
    </source>
</reference>
<comment type="caution">
    <text evidence="2">The sequence shown here is derived from an EMBL/GenBank/DDBJ whole genome shotgun (WGS) entry which is preliminary data.</text>
</comment>
<dbReference type="RefSeq" id="XP_001840510.1">
    <property type="nucleotide sequence ID" value="XM_001840458.1"/>
</dbReference>
<dbReference type="Proteomes" id="UP000001861">
    <property type="component" value="Unassembled WGS sequence"/>
</dbReference>
<accession>A8PD21</accession>
<dbReference type="VEuPathDB" id="FungiDB:CC1G_07240"/>
<name>A8PD21_COPC7</name>
<gene>
    <name evidence="2" type="ORF">CC1G_07240</name>
</gene>
<proteinExistence type="predicted"/>
<evidence type="ECO:0000313" key="2">
    <source>
        <dbReference type="EMBL" id="EAU81310.1"/>
    </source>
</evidence>
<dbReference type="AlphaFoldDB" id="A8PD21"/>
<evidence type="ECO:0000256" key="1">
    <source>
        <dbReference type="SAM" id="MobiDB-lite"/>
    </source>
</evidence>
<sequence length="163" mass="18390">MSSQSCYGYVNDLLAQVEDPAQNLLYPPFPASIPTAGPGVHVPVALPASTAIPTHDLITPVRHQPPPSTWWFEEYINDLDYSPTCDTDKIAEFDAYAKWLVIVTGTWEWDPRVGMYWDAEFNAMWPPISVEEWINRMESRPMPPKKPRKSRAGRRKGGTSSGK</sequence>
<feature type="region of interest" description="Disordered" evidence="1">
    <location>
        <begin position="136"/>
        <end position="163"/>
    </location>
</feature>
<dbReference type="GeneID" id="6017157"/>
<dbReference type="EMBL" id="AACS02000006">
    <property type="protein sequence ID" value="EAU81310.1"/>
    <property type="molecule type" value="Genomic_DNA"/>
</dbReference>
<organism evidence="2 3">
    <name type="scientific">Coprinopsis cinerea (strain Okayama-7 / 130 / ATCC MYA-4618 / FGSC 9003)</name>
    <name type="common">Inky cap fungus</name>
    <name type="synonym">Hormographiella aspergillata</name>
    <dbReference type="NCBI Taxonomy" id="240176"/>
    <lineage>
        <taxon>Eukaryota</taxon>
        <taxon>Fungi</taxon>
        <taxon>Dikarya</taxon>
        <taxon>Basidiomycota</taxon>
        <taxon>Agaricomycotina</taxon>
        <taxon>Agaricomycetes</taxon>
        <taxon>Agaricomycetidae</taxon>
        <taxon>Agaricales</taxon>
        <taxon>Agaricineae</taxon>
        <taxon>Psathyrellaceae</taxon>
        <taxon>Coprinopsis</taxon>
    </lineage>
</organism>
<feature type="compositionally biased region" description="Basic residues" evidence="1">
    <location>
        <begin position="143"/>
        <end position="157"/>
    </location>
</feature>
<evidence type="ECO:0000313" key="3">
    <source>
        <dbReference type="Proteomes" id="UP000001861"/>
    </source>
</evidence>
<dbReference type="KEGG" id="cci:CC1G_07240"/>
<protein>
    <submittedName>
        <fullName evidence="2">Uncharacterized protein</fullName>
    </submittedName>
</protein>
<dbReference type="InParanoid" id="A8PD21"/>